<evidence type="ECO:0000313" key="1">
    <source>
        <dbReference type="EMBL" id="TNN64382.1"/>
    </source>
</evidence>
<organism evidence="1 2">
    <name type="scientific">Liparis tanakae</name>
    <name type="common">Tanaka's snailfish</name>
    <dbReference type="NCBI Taxonomy" id="230148"/>
    <lineage>
        <taxon>Eukaryota</taxon>
        <taxon>Metazoa</taxon>
        <taxon>Chordata</taxon>
        <taxon>Craniata</taxon>
        <taxon>Vertebrata</taxon>
        <taxon>Euteleostomi</taxon>
        <taxon>Actinopterygii</taxon>
        <taxon>Neopterygii</taxon>
        <taxon>Teleostei</taxon>
        <taxon>Neoteleostei</taxon>
        <taxon>Acanthomorphata</taxon>
        <taxon>Eupercaria</taxon>
        <taxon>Perciformes</taxon>
        <taxon>Cottioidei</taxon>
        <taxon>Cottales</taxon>
        <taxon>Liparidae</taxon>
        <taxon>Liparis</taxon>
    </lineage>
</organism>
<sequence>MGNKKTHKSSEAQSQDNSKDSHCWFHDVFKQLRRYRCVFVDVHYDEIRPGDQTDTDVLYANCSHHHGTGGAAESCNSDGTNDFLYSVAQLPKKQTAPVENESIYSLAQLP</sequence>
<proteinExistence type="predicted"/>
<accession>A0A4Z2HHS1</accession>
<evidence type="ECO:0000313" key="2">
    <source>
        <dbReference type="Proteomes" id="UP000314294"/>
    </source>
</evidence>
<dbReference type="Proteomes" id="UP000314294">
    <property type="component" value="Unassembled WGS sequence"/>
</dbReference>
<reference evidence="1 2" key="1">
    <citation type="submission" date="2019-03" db="EMBL/GenBank/DDBJ databases">
        <title>First draft genome of Liparis tanakae, snailfish: a comprehensive survey of snailfish specific genes.</title>
        <authorList>
            <person name="Kim W."/>
            <person name="Song I."/>
            <person name="Jeong J.-H."/>
            <person name="Kim D."/>
            <person name="Kim S."/>
            <person name="Ryu S."/>
            <person name="Song J.Y."/>
            <person name="Lee S.K."/>
        </authorList>
    </citation>
    <scope>NUCLEOTIDE SEQUENCE [LARGE SCALE GENOMIC DNA]</scope>
    <source>
        <tissue evidence="1">Muscle</tissue>
    </source>
</reference>
<protein>
    <submittedName>
        <fullName evidence="1">Uncharacterized protein</fullName>
    </submittedName>
</protein>
<name>A0A4Z2HHS1_9TELE</name>
<dbReference type="OrthoDB" id="9805957at2759"/>
<dbReference type="AlphaFoldDB" id="A0A4Z2HHS1"/>
<dbReference type="EMBL" id="SRLO01000254">
    <property type="protein sequence ID" value="TNN64382.1"/>
    <property type="molecule type" value="Genomic_DNA"/>
</dbReference>
<gene>
    <name evidence="1" type="ORF">EYF80_025423</name>
</gene>
<keyword evidence="2" id="KW-1185">Reference proteome</keyword>
<comment type="caution">
    <text evidence="1">The sequence shown here is derived from an EMBL/GenBank/DDBJ whole genome shotgun (WGS) entry which is preliminary data.</text>
</comment>